<dbReference type="AlphaFoldDB" id="A0A6U7T0K1"/>
<sequence length="230" mass="26450">MRIFEWPEVDQYSTLLYLDTDVLVVRDIFPLLRAVGVGHQLSAVSEGSVCDLYHAGALLYRFLHKNHTSSRDANRARFQAALMTISDNGCQQSSFNTGVLLIPNSIRMREMCSSVLPLIQKWHELKLGLSNTMEQPFITYQVHRYRAVNHSAAERYTVIVNFRADSPQLGKTLQALKKRADLKAPFAKDVSVVHFPRGGKFKQPMMAWWMQSRQFLLPVKYEDLQCEMKK</sequence>
<dbReference type="SUPFAM" id="SSF53448">
    <property type="entry name" value="Nucleotide-diphospho-sugar transferases"/>
    <property type="match status" value="1"/>
</dbReference>
<dbReference type="EMBL" id="HBGA01003452">
    <property type="protein sequence ID" value="CAD8990122.1"/>
    <property type="molecule type" value="Transcribed_RNA"/>
</dbReference>
<dbReference type="InterPro" id="IPR002495">
    <property type="entry name" value="Glyco_trans_8"/>
</dbReference>
<name>A0A6U7T0K1_9EUGL</name>
<dbReference type="GO" id="GO:0016757">
    <property type="term" value="F:glycosyltransferase activity"/>
    <property type="evidence" value="ECO:0007669"/>
    <property type="project" value="InterPro"/>
</dbReference>
<evidence type="ECO:0000313" key="2">
    <source>
        <dbReference type="EMBL" id="CAD8990122.1"/>
    </source>
</evidence>
<dbReference type="EMBL" id="HBGA01003451">
    <property type="protein sequence ID" value="CAD8990121.1"/>
    <property type="molecule type" value="Transcribed_RNA"/>
</dbReference>
<evidence type="ECO:0000313" key="1">
    <source>
        <dbReference type="EMBL" id="CAD8990121.1"/>
    </source>
</evidence>
<dbReference type="InterPro" id="IPR029044">
    <property type="entry name" value="Nucleotide-diphossugar_trans"/>
</dbReference>
<reference evidence="2" key="1">
    <citation type="submission" date="2021-01" db="EMBL/GenBank/DDBJ databases">
        <authorList>
            <person name="Corre E."/>
            <person name="Pelletier E."/>
            <person name="Niang G."/>
            <person name="Scheremetjew M."/>
            <person name="Finn R."/>
            <person name="Kale V."/>
            <person name="Holt S."/>
            <person name="Cochrane G."/>
            <person name="Meng A."/>
            <person name="Brown T."/>
            <person name="Cohen L."/>
        </authorList>
    </citation>
    <scope>NUCLEOTIDE SEQUENCE</scope>
    <source>
        <strain evidence="2">NIES-381</strain>
    </source>
</reference>
<organism evidence="2">
    <name type="scientific">Eutreptiella gymnastica</name>
    <dbReference type="NCBI Taxonomy" id="73025"/>
    <lineage>
        <taxon>Eukaryota</taxon>
        <taxon>Discoba</taxon>
        <taxon>Euglenozoa</taxon>
        <taxon>Euglenida</taxon>
        <taxon>Spirocuta</taxon>
        <taxon>Euglenophyceae</taxon>
        <taxon>Eutreptiales</taxon>
        <taxon>Eutreptiaceae</taxon>
        <taxon>Eutreptiella</taxon>
    </lineage>
</organism>
<proteinExistence type="predicted"/>
<protein>
    <submittedName>
        <fullName evidence="2">Uncharacterized protein</fullName>
    </submittedName>
</protein>
<dbReference type="Pfam" id="PF01501">
    <property type="entry name" value="Glyco_transf_8"/>
    <property type="match status" value="1"/>
</dbReference>
<dbReference type="Gene3D" id="3.90.550.10">
    <property type="entry name" value="Spore Coat Polysaccharide Biosynthesis Protein SpsA, Chain A"/>
    <property type="match status" value="1"/>
</dbReference>
<accession>A0A6U7T0K1</accession>
<gene>
    <name evidence="1" type="ORF">EGYM00392_LOCUS1163</name>
    <name evidence="2" type="ORF">EGYM00392_LOCUS1164</name>
</gene>